<keyword evidence="3" id="KW-0255">Endonuclease</keyword>
<keyword evidence="1" id="KW-0732">Signal</keyword>
<evidence type="ECO:0000259" key="2">
    <source>
        <dbReference type="Pfam" id="PF03372"/>
    </source>
</evidence>
<dbReference type="InterPro" id="IPR036691">
    <property type="entry name" value="Endo/exonu/phosph_ase_sf"/>
</dbReference>
<dbReference type="EMBL" id="JAVDTT010000001">
    <property type="protein sequence ID" value="MDR6840929.1"/>
    <property type="molecule type" value="Genomic_DNA"/>
</dbReference>
<dbReference type="GO" id="GO:0004519">
    <property type="term" value="F:endonuclease activity"/>
    <property type="evidence" value="ECO:0007669"/>
    <property type="project" value="UniProtKB-KW"/>
</dbReference>
<protein>
    <submittedName>
        <fullName evidence="3">Endonuclease/exonuclease/phosphatase family metal-dependent hydrolase</fullName>
    </submittedName>
</protein>
<evidence type="ECO:0000313" key="3">
    <source>
        <dbReference type="EMBL" id="MDR6840929.1"/>
    </source>
</evidence>
<dbReference type="InterPro" id="IPR051916">
    <property type="entry name" value="GPI-anchor_lipid_remodeler"/>
</dbReference>
<keyword evidence="4" id="KW-1185">Reference proteome</keyword>
<dbReference type="PANTHER" id="PTHR14859">
    <property type="entry name" value="CALCOFLUOR WHITE HYPERSENSITIVE PROTEIN PRECURSOR"/>
    <property type="match status" value="1"/>
</dbReference>
<dbReference type="SUPFAM" id="SSF56219">
    <property type="entry name" value="DNase I-like"/>
    <property type="match status" value="1"/>
</dbReference>
<dbReference type="Pfam" id="PF03372">
    <property type="entry name" value="Exo_endo_phos"/>
    <property type="match status" value="1"/>
</dbReference>
<keyword evidence="3" id="KW-0540">Nuclease</keyword>
<dbReference type="PANTHER" id="PTHR14859:SF15">
    <property type="entry name" value="ENDONUCLEASE_EXONUCLEASE_PHOSPHATASE DOMAIN-CONTAINING PROTEIN"/>
    <property type="match status" value="1"/>
</dbReference>
<reference evidence="3 4" key="1">
    <citation type="submission" date="2023-07" db="EMBL/GenBank/DDBJ databases">
        <title>Sorghum-associated microbial communities from plants grown in Nebraska, USA.</title>
        <authorList>
            <person name="Schachtman D."/>
        </authorList>
    </citation>
    <scope>NUCLEOTIDE SEQUENCE [LARGE SCALE GENOMIC DNA]</scope>
    <source>
        <strain evidence="3 4">BE107</strain>
    </source>
</reference>
<evidence type="ECO:0000256" key="1">
    <source>
        <dbReference type="SAM" id="SignalP"/>
    </source>
</evidence>
<evidence type="ECO:0000313" key="4">
    <source>
        <dbReference type="Proteomes" id="UP001254759"/>
    </source>
</evidence>
<proteinExistence type="predicted"/>
<organism evidence="3 4">
    <name type="scientific">Pseudoxanthomonas sacheonensis</name>
    <dbReference type="NCBI Taxonomy" id="443615"/>
    <lineage>
        <taxon>Bacteria</taxon>
        <taxon>Pseudomonadati</taxon>
        <taxon>Pseudomonadota</taxon>
        <taxon>Gammaproteobacteria</taxon>
        <taxon>Lysobacterales</taxon>
        <taxon>Lysobacteraceae</taxon>
        <taxon>Pseudoxanthomonas</taxon>
    </lineage>
</organism>
<name>A0ABU1RQ83_9GAMM</name>
<dbReference type="GO" id="GO:0016787">
    <property type="term" value="F:hydrolase activity"/>
    <property type="evidence" value="ECO:0007669"/>
    <property type="project" value="UniProtKB-KW"/>
</dbReference>
<keyword evidence="3" id="KW-0378">Hydrolase</keyword>
<sequence length="299" mass="33496">MSFNGMKTLALCLLLSLVAFSLPAYAVGSPDGVSEKTVRVVTLNLYHDKDEWPKRRVQIVEKLRQLRPDVIALQEVLQHETLTNQAEWLAAQLDYQWHFVSTDPVGNPRRYGNAILTRHPILRRGQKSLQPLDDSRTAAFVRIDLDGRLLNVYATHLHWTDQGGAIRSRQVADLMQYVDQTSENVPSLVAGDFNSTADSPELAALRERFVDIYGNRHPDADAVSSSTLNLKYFAAKRIDHVFFQRDAFAPVSATILFDRPDTQGVWASDHFGLLAELHLGSIANPGPDRPVREAYPAGK</sequence>
<dbReference type="InterPro" id="IPR005135">
    <property type="entry name" value="Endo/exonuclease/phosphatase"/>
</dbReference>
<dbReference type="Gene3D" id="3.60.10.10">
    <property type="entry name" value="Endonuclease/exonuclease/phosphatase"/>
    <property type="match status" value="1"/>
</dbReference>
<feature type="chain" id="PRO_5046785299" evidence="1">
    <location>
        <begin position="27"/>
        <end position="299"/>
    </location>
</feature>
<accession>A0ABU1RQ83</accession>
<dbReference type="Proteomes" id="UP001254759">
    <property type="component" value="Unassembled WGS sequence"/>
</dbReference>
<gene>
    <name evidence="3" type="ORF">J2W94_001193</name>
</gene>
<feature type="domain" description="Endonuclease/exonuclease/phosphatase" evidence="2">
    <location>
        <begin position="41"/>
        <end position="270"/>
    </location>
</feature>
<feature type="signal peptide" evidence="1">
    <location>
        <begin position="1"/>
        <end position="26"/>
    </location>
</feature>
<dbReference type="RefSeq" id="WP_310091096.1">
    <property type="nucleotide sequence ID" value="NZ_JAVDTT010000001.1"/>
</dbReference>
<comment type="caution">
    <text evidence="3">The sequence shown here is derived from an EMBL/GenBank/DDBJ whole genome shotgun (WGS) entry which is preliminary data.</text>
</comment>